<dbReference type="Ensembl" id="ENSNFUT00015014704.1">
    <property type="protein sequence ID" value="ENSNFUP00015014005.1"/>
    <property type="gene ID" value="ENSNFUG00015006837.1"/>
</dbReference>
<dbReference type="Proteomes" id="UP000694548">
    <property type="component" value="Chromosome sgr15"/>
</dbReference>
<sequence>MSMPEVALTLQPFKLAEGGGGILIETVGDGLSLPRLADQDGMTPEHHSHVLDLVPVDPSKDFGPTWVSCAVSDSVQVAASQDRSAAGKRGWSGRSAHSPDSWAYSYLHLPLEQTCSSSMVTWCRSWSE</sequence>
<proteinExistence type="predicted"/>
<accession>A0A8C6L5F4</accession>
<evidence type="ECO:0000313" key="1">
    <source>
        <dbReference type="Ensembl" id="ENSNFUP00015014005.1"/>
    </source>
</evidence>
<dbReference type="AlphaFoldDB" id="A0A8C6L5F4"/>
<dbReference type="GeneTree" id="ENSGT00940000176941"/>
<reference evidence="1" key="2">
    <citation type="submission" date="2025-08" db="UniProtKB">
        <authorList>
            <consortium name="Ensembl"/>
        </authorList>
    </citation>
    <scope>IDENTIFICATION</scope>
</reference>
<protein>
    <submittedName>
        <fullName evidence="1">Uncharacterized protein</fullName>
    </submittedName>
</protein>
<name>A0A8C6L5F4_NOTFU</name>
<evidence type="ECO:0000313" key="2">
    <source>
        <dbReference type="Proteomes" id="UP000694548"/>
    </source>
</evidence>
<reference evidence="1" key="3">
    <citation type="submission" date="2025-09" db="UniProtKB">
        <authorList>
            <consortium name="Ensembl"/>
        </authorList>
    </citation>
    <scope>IDENTIFICATION</scope>
</reference>
<organism evidence="1 2">
    <name type="scientific">Nothobranchius furzeri</name>
    <name type="common">Turquoise killifish</name>
    <dbReference type="NCBI Taxonomy" id="105023"/>
    <lineage>
        <taxon>Eukaryota</taxon>
        <taxon>Metazoa</taxon>
        <taxon>Chordata</taxon>
        <taxon>Craniata</taxon>
        <taxon>Vertebrata</taxon>
        <taxon>Euteleostomi</taxon>
        <taxon>Actinopterygii</taxon>
        <taxon>Neopterygii</taxon>
        <taxon>Teleostei</taxon>
        <taxon>Neoteleostei</taxon>
        <taxon>Acanthomorphata</taxon>
        <taxon>Ovalentaria</taxon>
        <taxon>Atherinomorphae</taxon>
        <taxon>Cyprinodontiformes</taxon>
        <taxon>Nothobranchiidae</taxon>
        <taxon>Nothobranchius</taxon>
    </lineage>
</organism>
<keyword evidence="2" id="KW-1185">Reference proteome</keyword>
<reference evidence="1" key="1">
    <citation type="submission" date="2014-08" db="EMBL/GenBank/DDBJ databases">
        <authorList>
            <person name="Senf B."/>
            <person name="Petzold A."/>
            <person name="Downie B.R."/>
            <person name="Koch P."/>
            <person name="Platzer M."/>
        </authorList>
    </citation>
    <scope>NUCLEOTIDE SEQUENCE [LARGE SCALE GENOMIC DNA]</scope>
    <source>
        <strain evidence="1">GRZ</strain>
    </source>
</reference>